<feature type="coiled-coil region" evidence="1">
    <location>
        <begin position="217"/>
        <end position="244"/>
    </location>
</feature>
<feature type="compositionally biased region" description="Basic and acidic residues" evidence="2">
    <location>
        <begin position="13"/>
        <end position="25"/>
    </location>
</feature>
<sequence>MLEVPESRSALESQKEHNATNQEFEKERMKYVNRINKRRIRDARIKAYELYQESVEKNLKEDKMEDQEIRTKKKEILNPQKLVIMDFDDMKLERHKHETPIIFTHENYRISVNAFCKNTIKTSSNLKSNSLGSAEEIVLKLLLQETVDKINDKRDIPKELIELLKAELNRANTRKLDSTITKVYDIDNLQFKNQKANSAKKVKSEIDSPDKDELSRINIEKDEILHLNQKLEFIEDDRTNVQNDPGISCQDELDIVKDTQAKKYIGATYRARSAEFETRS</sequence>
<reference evidence="3" key="1">
    <citation type="submission" date="2018-06" db="EMBL/GenBank/DDBJ databases">
        <title>Comparative genomics reveals the genomic features of Rhizophagus irregularis, R. cerebriforme, R. diaphanum and Gigaspora rosea, and their symbiotic lifestyle signature.</title>
        <authorList>
            <person name="Morin E."/>
            <person name="San Clemente H."/>
            <person name="Chen E.C.H."/>
            <person name="De La Providencia I."/>
            <person name="Hainaut M."/>
            <person name="Kuo A."/>
            <person name="Kohler A."/>
            <person name="Murat C."/>
            <person name="Tang N."/>
            <person name="Roy S."/>
            <person name="Loubradou J."/>
            <person name="Henrissat B."/>
            <person name="Grigoriev I.V."/>
            <person name="Corradi N."/>
            <person name="Roux C."/>
            <person name="Martin F.M."/>
        </authorList>
    </citation>
    <scope>NUCLEOTIDE SEQUENCE [LARGE SCALE GENOMIC DNA]</scope>
    <source>
        <strain evidence="3">DAOM 194757</strain>
    </source>
</reference>
<dbReference type="EMBL" id="QKWP01000118">
    <property type="protein sequence ID" value="RIB26907.1"/>
    <property type="molecule type" value="Genomic_DNA"/>
</dbReference>
<evidence type="ECO:0000313" key="4">
    <source>
        <dbReference type="Proteomes" id="UP000266673"/>
    </source>
</evidence>
<comment type="caution">
    <text evidence="3">The sequence shown here is derived from an EMBL/GenBank/DDBJ whole genome shotgun (WGS) entry which is preliminary data.</text>
</comment>
<evidence type="ECO:0000256" key="2">
    <source>
        <dbReference type="SAM" id="MobiDB-lite"/>
    </source>
</evidence>
<organism evidence="3 4">
    <name type="scientific">Gigaspora rosea</name>
    <dbReference type="NCBI Taxonomy" id="44941"/>
    <lineage>
        <taxon>Eukaryota</taxon>
        <taxon>Fungi</taxon>
        <taxon>Fungi incertae sedis</taxon>
        <taxon>Mucoromycota</taxon>
        <taxon>Glomeromycotina</taxon>
        <taxon>Glomeromycetes</taxon>
        <taxon>Diversisporales</taxon>
        <taxon>Gigasporaceae</taxon>
        <taxon>Gigaspora</taxon>
    </lineage>
</organism>
<dbReference type="OrthoDB" id="10537102at2759"/>
<gene>
    <name evidence="3" type="ORF">C2G38_2262607</name>
</gene>
<accession>A0A397VZX8</accession>
<dbReference type="Proteomes" id="UP000266673">
    <property type="component" value="Unassembled WGS sequence"/>
</dbReference>
<protein>
    <submittedName>
        <fullName evidence="3">Uncharacterized protein</fullName>
    </submittedName>
</protein>
<dbReference type="AlphaFoldDB" id="A0A397VZX8"/>
<name>A0A397VZX8_9GLOM</name>
<keyword evidence="4" id="KW-1185">Reference proteome</keyword>
<feature type="region of interest" description="Disordered" evidence="2">
    <location>
        <begin position="1"/>
        <end position="25"/>
    </location>
</feature>
<proteinExistence type="predicted"/>
<evidence type="ECO:0000256" key="1">
    <source>
        <dbReference type="SAM" id="Coils"/>
    </source>
</evidence>
<keyword evidence="1" id="KW-0175">Coiled coil</keyword>
<evidence type="ECO:0000313" key="3">
    <source>
        <dbReference type="EMBL" id="RIB26907.1"/>
    </source>
</evidence>